<accession>A0A7W7B342</accession>
<dbReference type="EMBL" id="JACHNZ010000035">
    <property type="protein sequence ID" value="MBB4633146.1"/>
    <property type="molecule type" value="Genomic_DNA"/>
</dbReference>
<dbReference type="GO" id="GO:0003677">
    <property type="term" value="F:DNA binding"/>
    <property type="evidence" value="ECO:0007669"/>
    <property type="project" value="UniProtKB-UniRule"/>
</dbReference>
<proteinExistence type="predicted"/>
<keyword evidence="5" id="KW-1185">Reference proteome</keyword>
<dbReference type="Pfam" id="PF00440">
    <property type="entry name" value="TetR_N"/>
    <property type="match status" value="1"/>
</dbReference>
<feature type="DNA-binding region" description="H-T-H motif" evidence="2">
    <location>
        <begin position="30"/>
        <end position="49"/>
    </location>
</feature>
<evidence type="ECO:0000259" key="3">
    <source>
        <dbReference type="PROSITE" id="PS50977"/>
    </source>
</evidence>
<evidence type="ECO:0000256" key="2">
    <source>
        <dbReference type="PROSITE-ProRule" id="PRU00335"/>
    </source>
</evidence>
<dbReference type="PROSITE" id="PS50977">
    <property type="entry name" value="HTH_TETR_2"/>
    <property type="match status" value="1"/>
</dbReference>
<keyword evidence="1 2" id="KW-0238">DNA-binding</keyword>
<dbReference type="InterPro" id="IPR009057">
    <property type="entry name" value="Homeodomain-like_sf"/>
</dbReference>
<organism evidence="4 5">
    <name type="scientific">Sphingosinicella soli</name>
    <dbReference type="NCBI Taxonomy" id="333708"/>
    <lineage>
        <taxon>Bacteria</taxon>
        <taxon>Pseudomonadati</taxon>
        <taxon>Pseudomonadota</taxon>
        <taxon>Alphaproteobacteria</taxon>
        <taxon>Sphingomonadales</taxon>
        <taxon>Sphingosinicellaceae</taxon>
        <taxon>Sphingosinicella</taxon>
    </lineage>
</organism>
<dbReference type="InterPro" id="IPR001647">
    <property type="entry name" value="HTH_TetR"/>
</dbReference>
<dbReference type="AlphaFoldDB" id="A0A7W7B342"/>
<evidence type="ECO:0000313" key="4">
    <source>
        <dbReference type="EMBL" id="MBB4633146.1"/>
    </source>
</evidence>
<comment type="caution">
    <text evidence="4">The sequence shown here is derived from an EMBL/GenBank/DDBJ whole genome shotgun (WGS) entry which is preliminary data.</text>
</comment>
<dbReference type="Proteomes" id="UP000566324">
    <property type="component" value="Unassembled WGS sequence"/>
</dbReference>
<dbReference type="Gene3D" id="1.10.357.10">
    <property type="entry name" value="Tetracycline Repressor, domain 2"/>
    <property type="match status" value="1"/>
</dbReference>
<protein>
    <submittedName>
        <fullName evidence="4">AcrR family transcriptional regulator</fullName>
    </submittedName>
</protein>
<feature type="domain" description="HTH tetR-type" evidence="3">
    <location>
        <begin position="7"/>
        <end position="67"/>
    </location>
</feature>
<name>A0A7W7B342_9SPHN</name>
<evidence type="ECO:0000313" key="5">
    <source>
        <dbReference type="Proteomes" id="UP000566324"/>
    </source>
</evidence>
<gene>
    <name evidence="4" type="ORF">GGQ98_002776</name>
</gene>
<sequence length="203" mass="22964">MPKPISEIRKPEIVEAAIKAIGRDGLPMPSYDAIAKEADMSRQLIRHYFPDPEELMVAVCDALAAGYRDCLMKGIIEAGTTERLPMFLDFYFNFIEGNPKPKDDGVYDAMLSLAAGSEAVRLNLSGQYNLLQYTIAHEIQISNPALKQKACHEIAYLFVIVMYGHWKMVATLGFSEDYNRVSREAVDRLIESYVQHYHDPDLD</sequence>
<evidence type="ECO:0000256" key="1">
    <source>
        <dbReference type="ARBA" id="ARBA00023125"/>
    </source>
</evidence>
<dbReference type="SUPFAM" id="SSF46689">
    <property type="entry name" value="Homeodomain-like"/>
    <property type="match status" value="1"/>
</dbReference>
<dbReference type="RefSeq" id="WP_184070491.1">
    <property type="nucleotide sequence ID" value="NZ_JACHNZ010000035.1"/>
</dbReference>
<reference evidence="4 5" key="1">
    <citation type="submission" date="2020-08" db="EMBL/GenBank/DDBJ databases">
        <title>Genomic Encyclopedia of Type Strains, Phase IV (KMG-IV): sequencing the most valuable type-strain genomes for metagenomic binning, comparative biology and taxonomic classification.</title>
        <authorList>
            <person name="Goeker M."/>
        </authorList>
    </citation>
    <scope>NUCLEOTIDE SEQUENCE [LARGE SCALE GENOMIC DNA]</scope>
    <source>
        <strain evidence="4 5">DSM 17328</strain>
    </source>
</reference>